<evidence type="ECO:0000256" key="2">
    <source>
        <dbReference type="ARBA" id="ARBA00023043"/>
    </source>
</evidence>
<comment type="caution">
    <text evidence="4">The sequence shown here is derived from an EMBL/GenBank/DDBJ whole genome shotgun (WGS) entry which is preliminary data.</text>
</comment>
<dbReference type="Pfam" id="PF12796">
    <property type="entry name" value="Ank_2"/>
    <property type="match status" value="1"/>
</dbReference>
<dbReference type="SMART" id="SM00248">
    <property type="entry name" value="ANK"/>
    <property type="match status" value="3"/>
</dbReference>
<feature type="repeat" description="ANK" evidence="3">
    <location>
        <begin position="110"/>
        <end position="142"/>
    </location>
</feature>
<dbReference type="PROSITE" id="PS50297">
    <property type="entry name" value="ANK_REP_REGION"/>
    <property type="match status" value="1"/>
</dbReference>
<evidence type="ECO:0000313" key="4">
    <source>
        <dbReference type="EMBL" id="CAI2372034.1"/>
    </source>
</evidence>
<evidence type="ECO:0000256" key="3">
    <source>
        <dbReference type="PROSITE-ProRule" id="PRU00023"/>
    </source>
</evidence>
<dbReference type="Gene3D" id="1.25.40.20">
    <property type="entry name" value="Ankyrin repeat-containing domain"/>
    <property type="match status" value="1"/>
</dbReference>
<reference evidence="4" key="1">
    <citation type="submission" date="2023-07" db="EMBL/GenBank/DDBJ databases">
        <authorList>
            <consortium name="AG Swart"/>
            <person name="Singh M."/>
            <person name="Singh A."/>
            <person name="Seah K."/>
            <person name="Emmerich C."/>
        </authorList>
    </citation>
    <scope>NUCLEOTIDE SEQUENCE</scope>
    <source>
        <strain evidence="4">DP1</strain>
    </source>
</reference>
<organism evidence="4 5">
    <name type="scientific">Euplotes crassus</name>
    <dbReference type="NCBI Taxonomy" id="5936"/>
    <lineage>
        <taxon>Eukaryota</taxon>
        <taxon>Sar</taxon>
        <taxon>Alveolata</taxon>
        <taxon>Ciliophora</taxon>
        <taxon>Intramacronucleata</taxon>
        <taxon>Spirotrichea</taxon>
        <taxon>Hypotrichia</taxon>
        <taxon>Euplotida</taxon>
        <taxon>Euplotidae</taxon>
        <taxon>Moneuplotes</taxon>
    </lineage>
</organism>
<dbReference type="InterPro" id="IPR036770">
    <property type="entry name" value="Ankyrin_rpt-contain_sf"/>
</dbReference>
<evidence type="ECO:0000256" key="1">
    <source>
        <dbReference type="ARBA" id="ARBA00022737"/>
    </source>
</evidence>
<dbReference type="EMBL" id="CAMPGE010013296">
    <property type="protein sequence ID" value="CAI2372034.1"/>
    <property type="molecule type" value="Genomic_DNA"/>
</dbReference>
<keyword evidence="1" id="KW-0677">Repeat</keyword>
<dbReference type="Proteomes" id="UP001295684">
    <property type="component" value="Unassembled WGS sequence"/>
</dbReference>
<protein>
    <submittedName>
        <fullName evidence="4">Uncharacterized protein</fullName>
    </submittedName>
</protein>
<keyword evidence="2 3" id="KW-0040">ANK repeat</keyword>
<gene>
    <name evidence="4" type="ORF">ECRASSUSDP1_LOCUS13361</name>
</gene>
<evidence type="ECO:0000313" key="5">
    <source>
        <dbReference type="Proteomes" id="UP001295684"/>
    </source>
</evidence>
<dbReference type="InterPro" id="IPR002110">
    <property type="entry name" value="Ankyrin_rpt"/>
</dbReference>
<dbReference type="PANTHER" id="PTHR24171:SF8">
    <property type="entry name" value="BRCA1-ASSOCIATED RING DOMAIN PROTEIN 1"/>
    <property type="match status" value="1"/>
</dbReference>
<accession>A0AAD1UU96</accession>
<dbReference type="AlphaFoldDB" id="A0AAD1UU96"/>
<proteinExistence type="predicted"/>
<dbReference type="SUPFAM" id="SSF48403">
    <property type="entry name" value="Ankyrin repeat"/>
    <property type="match status" value="1"/>
</dbReference>
<dbReference type="PANTHER" id="PTHR24171">
    <property type="entry name" value="ANKYRIN REPEAT DOMAIN-CONTAINING PROTEIN 39-RELATED"/>
    <property type="match status" value="1"/>
</dbReference>
<dbReference type="GO" id="GO:0004842">
    <property type="term" value="F:ubiquitin-protein transferase activity"/>
    <property type="evidence" value="ECO:0007669"/>
    <property type="project" value="TreeGrafter"/>
</dbReference>
<name>A0AAD1UU96_EUPCR</name>
<dbReference type="GO" id="GO:0085020">
    <property type="term" value="P:protein K6-linked ubiquitination"/>
    <property type="evidence" value="ECO:0007669"/>
    <property type="project" value="TreeGrafter"/>
</dbReference>
<keyword evidence="5" id="KW-1185">Reference proteome</keyword>
<dbReference type="PROSITE" id="PS50088">
    <property type="entry name" value="ANK_REPEAT"/>
    <property type="match status" value="1"/>
</dbReference>
<sequence>MESSQDSKYSRLAAGAAKVFFPIGLYQKYQSKKNQKAIFKETEEFVQLIKDGNIEEFKQKCLSTPVEEIKKLRMFPDYSLLIACACFKGHEAARFLIEELHFDVDEQVKNGETALIRAVHFNDYQMVEILLQAGANAELRTKQEIGALLTAVTRDKPALVDLLLRHGTCINLKTDNKAIQAVVDACSDKVKGVISFHQAWRRKKNMLVILDNLNQDKPKEILKKKNDPLGIMNKKPDLLKLIIRDYM</sequence>